<dbReference type="InterPro" id="IPR000914">
    <property type="entry name" value="SBP_5_dom"/>
</dbReference>
<dbReference type="InterPro" id="IPR039424">
    <property type="entry name" value="SBP_5"/>
</dbReference>
<feature type="compositionally biased region" description="Acidic residues" evidence="4">
    <location>
        <begin position="54"/>
        <end position="64"/>
    </location>
</feature>
<keyword evidence="3" id="KW-0732">Signal</keyword>
<dbReference type="GO" id="GO:1904680">
    <property type="term" value="F:peptide transmembrane transporter activity"/>
    <property type="evidence" value="ECO:0007669"/>
    <property type="project" value="TreeGrafter"/>
</dbReference>
<comment type="caution">
    <text evidence="6">The sequence shown here is derived from an EMBL/GenBank/DDBJ whole genome shotgun (WGS) entry which is preliminary data.</text>
</comment>
<evidence type="ECO:0000259" key="5">
    <source>
        <dbReference type="Pfam" id="PF00496"/>
    </source>
</evidence>
<dbReference type="GO" id="GO:0042597">
    <property type="term" value="C:periplasmic space"/>
    <property type="evidence" value="ECO:0007669"/>
    <property type="project" value="UniProtKB-ARBA"/>
</dbReference>
<reference evidence="6 7" key="1">
    <citation type="submission" date="2019-03" db="EMBL/GenBank/DDBJ databases">
        <title>Sequencing the genomes of 1000 actinobacteria strains.</title>
        <authorList>
            <person name="Klenk H.-P."/>
        </authorList>
    </citation>
    <scope>NUCLEOTIDE SEQUENCE [LARGE SCALE GENOMIC DNA]</scope>
    <source>
        <strain evidence="6 7">DSM 18936</strain>
    </source>
</reference>
<dbReference type="RefSeq" id="WP_133867460.1">
    <property type="nucleotide sequence ID" value="NZ_SOAU01000001.1"/>
</dbReference>
<evidence type="ECO:0000256" key="2">
    <source>
        <dbReference type="ARBA" id="ARBA00022448"/>
    </source>
</evidence>
<protein>
    <submittedName>
        <fullName evidence="6">Peptide/nickel transport system substrate-binding protein</fullName>
    </submittedName>
</protein>
<sequence length="584" mass="61156">MAITIATGLIAVGCGSDDESSDSESTEAEADDGGDTDEGGDSDSGDVADTTEAAGDDAGDADSDGGDRYGGSIIVGVDGEPAGWSPTVDGCSDACLTVARHVYDPLVETDANGVPQPYLAESIVPNEDASEWTITLPAGITFSNGVPLDAATLIEMLEVSTAEDSRLLGRLGNITEMTPDGDLAVTITLAGPDASFTQTLASVAGLVFEPGAFKADPVAFSENPIGTGPFVMEKWDRGSEIVLTRNADYWRTDDSGAQLPYLDSITFRPIPDEDTRLAALESGDIDMMNTYSGSTVRALDGIGGVSVGRNLGNQSTGTLLNMMNAPTDDMRVRYGLIGLSDQPGLIAVLGGEDISPPASQLVGPEHPHHSLDAAATYDALQADDEGAQAMLQEYIDDPERSDGKEPGSSIDLTLNCLPEGDFVEFAQAAQAMWSSTGQVNVEINQLESAALGQEVVGEAPDFIGSFQASCWRQGSDQDPFAFWGGEPAVGNSTNYANIYDETTDELLNQGRSTVDVDERQAVYMAFNEHMVELAPIVYAGYTVSALAHADDIAGVDGWTYPDGTPGNGHAQAQARLVQAYLTGQ</sequence>
<dbReference type="AlphaFoldDB" id="A0A4R7HVU5"/>
<dbReference type="CDD" id="cd00995">
    <property type="entry name" value="PBP2_NikA_DppA_OppA_like"/>
    <property type="match status" value="1"/>
</dbReference>
<dbReference type="Gene3D" id="3.10.105.10">
    <property type="entry name" value="Dipeptide-binding Protein, Domain 3"/>
    <property type="match status" value="1"/>
</dbReference>
<evidence type="ECO:0000256" key="3">
    <source>
        <dbReference type="ARBA" id="ARBA00022729"/>
    </source>
</evidence>
<proteinExistence type="inferred from homology"/>
<feature type="compositionally biased region" description="Acidic residues" evidence="4">
    <location>
        <begin position="16"/>
        <end position="46"/>
    </location>
</feature>
<evidence type="ECO:0000256" key="1">
    <source>
        <dbReference type="ARBA" id="ARBA00005695"/>
    </source>
</evidence>
<dbReference type="PANTHER" id="PTHR30290:SF9">
    <property type="entry name" value="OLIGOPEPTIDE-BINDING PROTEIN APPA"/>
    <property type="match status" value="1"/>
</dbReference>
<keyword evidence="7" id="KW-1185">Reference proteome</keyword>
<name>A0A4R7HVU5_9ACTN</name>
<accession>A0A4R7HVU5</accession>
<dbReference type="OrthoDB" id="9046151at2"/>
<comment type="similarity">
    <text evidence="1">Belongs to the bacterial solute-binding protein 5 family.</text>
</comment>
<evidence type="ECO:0000256" key="4">
    <source>
        <dbReference type="SAM" id="MobiDB-lite"/>
    </source>
</evidence>
<dbReference type="GO" id="GO:0043190">
    <property type="term" value="C:ATP-binding cassette (ABC) transporter complex"/>
    <property type="evidence" value="ECO:0007669"/>
    <property type="project" value="InterPro"/>
</dbReference>
<evidence type="ECO:0000313" key="6">
    <source>
        <dbReference type="EMBL" id="TDT14960.1"/>
    </source>
</evidence>
<dbReference type="Proteomes" id="UP000294558">
    <property type="component" value="Unassembled WGS sequence"/>
</dbReference>
<dbReference type="Pfam" id="PF00496">
    <property type="entry name" value="SBP_bac_5"/>
    <property type="match status" value="1"/>
</dbReference>
<dbReference type="GO" id="GO:0015833">
    <property type="term" value="P:peptide transport"/>
    <property type="evidence" value="ECO:0007669"/>
    <property type="project" value="TreeGrafter"/>
</dbReference>
<dbReference type="Gene3D" id="3.40.190.10">
    <property type="entry name" value="Periplasmic binding protein-like II"/>
    <property type="match status" value="1"/>
</dbReference>
<dbReference type="PANTHER" id="PTHR30290">
    <property type="entry name" value="PERIPLASMIC BINDING COMPONENT OF ABC TRANSPORTER"/>
    <property type="match status" value="1"/>
</dbReference>
<dbReference type="EMBL" id="SOAU01000001">
    <property type="protein sequence ID" value="TDT14960.1"/>
    <property type="molecule type" value="Genomic_DNA"/>
</dbReference>
<feature type="region of interest" description="Disordered" evidence="4">
    <location>
        <begin position="12"/>
        <end position="74"/>
    </location>
</feature>
<dbReference type="InterPro" id="IPR030678">
    <property type="entry name" value="Peptide/Ni-bd"/>
</dbReference>
<keyword evidence="2" id="KW-0813">Transport</keyword>
<gene>
    <name evidence="6" type="ORF">BDK89_0519</name>
</gene>
<dbReference type="PIRSF" id="PIRSF002741">
    <property type="entry name" value="MppA"/>
    <property type="match status" value="1"/>
</dbReference>
<dbReference type="SUPFAM" id="SSF53850">
    <property type="entry name" value="Periplasmic binding protein-like II"/>
    <property type="match status" value="1"/>
</dbReference>
<evidence type="ECO:0000313" key="7">
    <source>
        <dbReference type="Proteomes" id="UP000294558"/>
    </source>
</evidence>
<feature type="domain" description="Solute-binding protein family 5" evidence="5">
    <location>
        <begin position="115"/>
        <end position="455"/>
    </location>
</feature>
<organism evidence="6 7">
    <name type="scientific">Ilumatobacter fluminis</name>
    <dbReference type="NCBI Taxonomy" id="467091"/>
    <lineage>
        <taxon>Bacteria</taxon>
        <taxon>Bacillati</taxon>
        <taxon>Actinomycetota</taxon>
        <taxon>Acidimicrobiia</taxon>
        <taxon>Acidimicrobiales</taxon>
        <taxon>Ilumatobacteraceae</taxon>
        <taxon>Ilumatobacter</taxon>
    </lineage>
</organism>